<evidence type="ECO:0000313" key="3">
    <source>
        <dbReference type="Proteomes" id="UP000664940"/>
    </source>
</evidence>
<reference evidence="2 3" key="1">
    <citation type="journal article" date="2020" name="Nature">
        <title>Six reference-quality genomes reveal evolution of bat adaptations.</title>
        <authorList>
            <person name="Jebb D."/>
            <person name="Huang Z."/>
            <person name="Pippel M."/>
            <person name="Hughes G.M."/>
            <person name="Lavrichenko K."/>
            <person name="Devanna P."/>
            <person name="Winkler S."/>
            <person name="Jermiin L.S."/>
            <person name="Skirmuntt E.C."/>
            <person name="Katzourakis A."/>
            <person name="Burkitt-Gray L."/>
            <person name="Ray D.A."/>
            <person name="Sullivan K.A.M."/>
            <person name="Roscito J.G."/>
            <person name="Kirilenko B.M."/>
            <person name="Davalos L.M."/>
            <person name="Corthals A.P."/>
            <person name="Power M.L."/>
            <person name="Jones G."/>
            <person name="Ransome R.D."/>
            <person name="Dechmann D.K.N."/>
            <person name="Locatelli A.G."/>
            <person name="Puechmaille S.J."/>
            <person name="Fedrigo O."/>
            <person name="Jarvis E.D."/>
            <person name="Hiller M."/>
            <person name="Vernes S.C."/>
            <person name="Myers E.W."/>
            <person name="Teeling E.C."/>
        </authorList>
    </citation>
    <scope>NUCLEOTIDE SEQUENCE [LARGE SCALE GENOMIC DNA]</scope>
    <source>
        <strain evidence="2">Bat1K_MPI-CBG_1</strain>
    </source>
</reference>
<dbReference type="EMBL" id="JABVXQ010000015">
    <property type="protein sequence ID" value="KAF6074872.1"/>
    <property type="molecule type" value="Genomic_DNA"/>
</dbReference>
<accession>A0A834DDF1</accession>
<dbReference type="Proteomes" id="UP000664940">
    <property type="component" value="Unassembled WGS sequence"/>
</dbReference>
<organism evidence="2 3">
    <name type="scientific">Phyllostomus discolor</name>
    <name type="common">pale spear-nosed bat</name>
    <dbReference type="NCBI Taxonomy" id="89673"/>
    <lineage>
        <taxon>Eukaryota</taxon>
        <taxon>Metazoa</taxon>
        <taxon>Chordata</taxon>
        <taxon>Craniata</taxon>
        <taxon>Vertebrata</taxon>
        <taxon>Euteleostomi</taxon>
        <taxon>Mammalia</taxon>
        <taxon>Eutheria</taxon>
        <taxon>Laurasiatheria</taxon>
        <taxon>Chiroptera</taxon>
        <taxon>Yangochiroptera</taxon>
        <taxon>Phyllostomidae</taxon>
        <taxon>Phyllostominae</taxon>
        <taxon>Phyllostomus</taxon>
    </lineage>
</organism>
<name>A0A834DDF1_9CHIR</name>
<sequence>MTAPVGVGIACYSGSYGLSCGLREVPTEEGLLASAPPEVLPARRSESGADSDLRHSAPGKDGDAACSREDARTKRGVPISPETPRELQVRLQAAVRVPAAENETAPGAVGAPGWPTTDLAEASGISELGPGHPGCDCDRAHLLAGGRGPGLGYDTAKFVVFSGGLSQVHSSVLQLRLGLRRGLRGRERLGPQYAQKRAPGRRCTKPPFFPPHPRPALPFSAAAPAPWPRT</sequence>
<comment type="caution">
    <text evidence="2">The sequence shown here is derived from an EMBL/GenBank/DDBJ whole genome shotgun (WGS) entry which is preliminary data.</text>
</comment>
<evidence type="ECO:0000313" key="2">
    <source>
        <dbReference type="EMBL" id="KAF6074872.1"/>
    </source>
</evidence>
<feature type="compositionally biased region" description="Pro residues" evidence="1">
    <location>
        <begin position="207"/>
        <end position="216"/>
    </location>
</feature>
<feature type="region of interest" description="Disordered" evidence="1">
    <location>
        <begin position="186"/>
        <end position="230"/>
    </location>
</feature>
<feature type="region of interest" description="Disordered" evidence="1">
    <location>
        <begin position="32"/>
        <end position="83"/>
    </location>
</feature>
<evidence type="ECO:0000256" key="1">
    <source>
        <dbReference type="SAM" id="MobiDB-lite"/>
    </source>
</evidence>
<feature type="compositionally biased region" description="Basic and acidic residues" evidence="1">
    <location>
        <begin position="41"/>
        <end position="73"/>
    </location>
</feature>
<proteinExistence type="predicted"/>
<dbReference type="AlphaFoldDB" id="A0A834DDF1"/>
<gene>
    <name evidence="2" type="ORF">HJG60_009295</name>
</gene>
<protein>
    <submittedName>
        <fullName evidence="2">Uncharacterized protein</fullName>
    </submittedName>
</protein>